<dbReference type="Proteomes" id="UP000765509">
    <property type="component" value="Unassembled WGS sequence"/>
</dbReference>
<dbReference type="EMBL" id="AVOT02116456">
    <property type="protein sequence ID" value="MBW0583944.1"/>
    <property type="molecule type" value="Genomic_DNA"/>
</dbReference>
<comment type="caution">
    <text evidence="1">The sequence shown here is derived from an EMBL/GenBank/DDBJ whole genome shotgun (WGS) entry which is preliminary data.</text>
</comment>
<organism evidence="1 2">
    <name type="scientific">Austropuccinia psidii MF-1</name>
    <dbReference type="NCBI Taxonomy" id="1389203"/>
    <lineage>
        <taxon>Eukaryota</taxon>
        <taxon>Fungi</taxon>
        <taxon>Dikarya</taxon>
        <taxon>Basidiomycota</taxon>
        <taxon>Pucciniomycotina</taxon>
        <taxon>Pucciniomycetes</taxon>
        <taxon>Pucciniales</taxon>
        <taxon>Sphaerophragmiaceae</taxon>
        <taxon>Austropuccinia</taxon>
    </lineage>
</organism>
<accession>A0A9Q3KQH1</accession>
<evidence type="ECO:0000313" key="1">
    <source>
        <dbReference type="EMBL" id="MBW0583944.1"/>
    </source>
</evidence>
<keyword evidence="2" id="KW-1185">Reference proteome</keyword>
<protein>
    <submittedName>
        <fullName evidence="1">Uncharacterized protein</fullName>
    </submittedName>
</protein>
<proteinExistence type="predicted"/>
<reference evidence="1" key="1">
    <citation type="submission" date="2021-03" db="EMBL/GenBank/DDBJ databases">
        <title>Draft genome sequence of rust myrtle Austropuccinia psidii MF-1, a brazilian biotype.</title>
        <authorList>
            <person name="Quecine M.C."/>
            <person name="Pachon D.M.R."/>
            <person name="Bonatelli M.L."/>
            <person name="Correr F.H."/>
            <person name="Franceschini L.M."/>
            <person name="Leite T.F."/>
            <person name="Margarido G.R.A."/>
            <person name="Almeida C.A."/>
            <person name="Ferrarezi J.A."/>
            <person name="Labate C.A."/>
        </authorList>
    </citation>
    <scope>NUCLEOTIDE SEQUENCE</scope>
    <source>
        <strain evidence="1">MF-1</strain>
    </source>
</reference>
<gene>
    <name evidence="1" type="ORF">O181_123659</name>
</gene>
<sequence>MHLEQEIQVINPKDNNVIPEDRHKWRIPELPQITKDMSNFQQAAVEIYQSQYKNWFMEANQQGWEHLPRLWIGTMNPEKTQEILKGWTPMSCKGHVQKKKYWLPNQSIFSEDQKKELAETRTTALWKLSKPLKERIHLNKCQKKALLTEIQSSK</sequence>
<dbReference type="AlphaFoldDB" id="A0A9Q3KQH1"/>
<name>A0A9Q3KQH1_9BASI</name>
<evidence type="ECO:0000313" key="2">
    <source>
        <dbReference type="Proteomes" id="UP000765509"/>
    </source>
</evidence>